<evidence type="ECO:0000313" key="2">
    <source>
        <dbReference type="Proteomes" id="UP000260943"/>
    </source>
</evidence>
<proteinExistence type="predicted"/>
<reference evidence="1 2" key="1">
    <citation type="submission" date="2018-08" db="EMBL/GenBank/DDBJ databases">
        <title>A genome reference for cultivated species of the human gut microbiota.</title>
        <authorList>
            <person name="Zou Y."/>
            <person name="Xue W."/>
            <person name="Luo G."/>
        </authorList>
    </citation>
    <scope>NUCLEOTIDE SEQUENCE [LARGE SCALE GENOMIC DNA]</scope>
    <source>
        <strain evidence="1 2">TF08-14</strain>
    </source>
</reference>
<gene>
    <name evidence="1" type="ORF">DXC81_00235</name>
</gene>
<dbReference type="AlphaFoldDB" id="A0A3E4QYZ9"/>
<sequence>MANQTIHDDEERGKVPSTAEKVAGGIEMAAGVAVAAAGVPMMVLPGPGAAALLGGAALASKGQRRYSGREATAVEEKLDRASAKAAEVAKREGAKAAKAVAHNAPKVAAATAKAAVKGGAVVAKAAAKGGAAAAKAGGRLAGKGLDAAAVAYLRHREQKRGDAL</sequence>
<evidence type="ECO:0000313" key="1">
    <source>
        <dbReference type="EMBL" id="RGL12138.1"/>
    </source>
</evidence>
<dbReference type="RefSeq" id="WP_117678665.1">
    <property type="nucleotide sequence ID" value="NZ_QSRJ01000001.1"/>
</dbReference>
<accession>A0A3E4QYZ9</accession>
<comment type="caution">
    <text evidence="1">The sequence shown here is derived from an EMBL/GenBank/DDBJ whole genome shotgun (WGS) entry which is preliminary data.</text>
</comment>
<dbReference type="Proteomes" id="UP000260943">
    <property type="component" value="Unassembled WGS sequence"/>
</dbReference>
<protein>
    <submittedName>
        <fullName evidence="1">Uncharacterized protein</fullName>
    </submittedName>
</protein>
<organism evidence="1 2">
    <name type="scientific">Collinsella tanakaei</name>
    <dbReference type="NCBI Taxonomy" id="626935"/>
    <lineage>
        <taxon>Bacteria</taxon>
        <taxon>Bacillati</taxon>
        <taxon>Actinomycetota</taxon>
        <taxon>Coriobacteriia</taxon>
        <taxon>Coriobacteriales</taxon>
        <taxon>Coriobacteriaceae</taxon>
        <taxon>Collinsella</taxon>
    </lineage>
</organism>
<dbReference type="EMBL" id="QSRJ01000001">
    <property type="protein sequence ID" value="RGL12138.1"/>
    <property type="molecule type" value="Genomic_DNA"/>
</dbReference>
<name>A0A3E4QYZ9_9ACTN</name>